<dbReference type="GO" id="GO:0005524">
    <property type="term" value="F:ATP binding"/>
    <property type="evidence" value="ECO:0007669"/>
    <property type="project" value="UniProtKB-KW"/>
</dbReference>
<dbReference type="InterPro" id="IPR050130">
    <property type="entry name" value="ClpA_ClpB"/>
</dbReference>
<protein>
    <recommendedName>
        <fullName evidence="4">AAA+ ATPase domain-containing protein</fullName>
    </recommendedName>
</protein>
<reference evidence="5" key="1">
    <citation type="journal article" date="2014" name="Front. Microbiol.">
        <title>High frequency of phylogenetically diverse reductive dehalogenase-homologous genes in deep subseafloor sedimentary metagenomes.</title>
        <authorList>
            <person name="Kawai M."/>
            <person name="Futagami T."/>
            <person name="Toyoda A."/>
            <person name="Takaki Y."/>
            <person name="Nishi S."/>
            <person name="Hori S."/>
            <person name="Arai W."/>
            <person name="Tsubouchi T."/>
            <person name="Morono Y."/>
            <person name="Uchiyama I."/>
            <person name="Ito T."/>
            <person name="Fujiyama A."/>
            <person name="Inagaki F."/>
            <person name="Takami H."/>
        </authorList>
    </citation>
    <scope>NUCLEOTIDE SEQUENCE</scope>
    <source>
        <strain evidence="5">Expedition CK06-06</strain>
    </source>
</reference>
<sequence>EEIETTRLEIERAQRQADYARASQLQYGKLRELEQERTQVEAELHEMGSRGMLLKEEVGAEDIAEIVASWTGIPVARLLEAEMDKLLRMEERLHQRIVGQDESVTAVANAVRRARSGLQDPNRPIGSFIFLGPTGVGKTELARALAEFLFDDEQAMTRIDMSEYQERHTVSRLIGAPPGYIGYEEGGQLTEAVRRKPYSVVLFDEIEKAHPQVFNTLLQLLDDGRLTDSHGRTVDFKNTIVIMTSNVGSQYLHEQGLSDEAIRERV</sequence>
<dbReference type="InterPro" id="IPR003959">
    <property type="entry name" value="ATPase_AAA_core"/>
</dbReference>
<gene>
    <name evidence="5" type="ORF">S01H1_41508</name>
</gene>
<keyword evidence="2" id="KW-0067">ATP-binding</keyword>
<dbReference type="PROSITE" id="PS00871">
    <property type="entry name" value="CLPAB_2"/>
    <property type="match status" value="1"/>
</dbReference>
<dbReference type="CDD" id="cd19499">
    <property type="entry name" value="RecA-like_ClpB_Hsp104-like"/>
    <property type="match status" value="1"/>
</dbReference>
<dbReference type="GO" id="GO:0034605">
    <property type="term" value="P:cellular response to heat"/>
    <property type="evidence" value="ECO:0007669"/>
    <property type="project" value="TreeGrafter"/>
</dbReference>
<comment type="caution">
    <text evidence="5">The sequence shown here is derived from an EMBL/GenBank/DDBJ whole genome shotgun (WGS) entry which is preliminary data.</text>
</comment>
<evidence type="ECO:0000256" key="3">
    <source>
        <dbReference type="ARBA" id="ARBA00023186"/>
    </source>
</evidence>
<feature type="domain" description="AAA+ ATPase" evidence="4">
    <location>
        <begin position="124"/>
        <end position="265"/>
    </location>
</feature>
<dbReference type="Pfam" id="PF07724">
    <property type="entry name" value="AAA_2"/>
    <property type="match status" value="1"/>
</dbReference>
<dbReference type="InterPro" id="IPR003593">
    <property type="entry name" value="AAA+_ATPase"/>
</dbReference>
<feature type="non-terminal residue" evidence="5">
    <location>
        <position position="266"/>
    </location>
</feature>
<evidence type="ECO:0000256" key="1">
    <source>
        <dbReference type="ARBA" id="ARBA00022741"/>
    </source>
</evidence>
<evidence type="ECO:0000256" key="2">
    <source>
        <dbReference type="ARBA" id="ARBA00022840"/>
    </source>
</evidence>
<proteinExistence type="predicted"/>
<dbReference type="GO" id="GO:0005737">
    <property type="term" value="C:cytoplasm"/>
    <property type="evidence" value="ECO:0007669"/>
    <property type="project" value="TreeGrafter"/>
</dbReference>
<name>X0ULM1_9ZZZZ</name>
<dbReference type="Gene3D" id="6.10.140.130">
    <property type="match status" value="1"/>
</dbReference>
<dbReference type="Gene3D" id="3.40.50.300">
    <property type="entry name" value="P-loop containing nucleotide triphosphate hydrolases"/>
    <property type="match status" value="1"/>
</dbReference>
<dbReference type="InterPro" id="IPR001270">
    <property type="entry name" value="ClpA/B"/>
</dbReference>
<dbReference type="GO" id="GO:0016887">
    <property type="term" value="F:ATP hydrolysis activity"/>
    <property type="evidence" value="ECO:0007669"/>
    <property type="project" value="InterPro"/>
</dbReference>
<accession>X0ULM1</accession>
<evidence type="ECO:0000313" key="5">
    <source>
        <dbReference type="EMBL" id="GAG00187.1"/>
    </source>
</evidence>
<dbReference type="PANTHER" id="PTHR11638:SF18">
    <property type="entry name" value="HEAT SHOCK PROTEIN 104"/>
    <property type="match status" value="1"/>
</dbReference>
<dbReference type="SMART" id="SM00382">
    <property type="entry name" value="AAA"/>
    <property type="match status" value="1"/>
</dbReference>
<keyword evidence="3" id="KW-0143">Chaperone</keyword>
<keyword evidence="1" id="KW-0547">Nucleotide-binding</keyword>
<dbReference type="AlphaFoldDB" id="X0ULM1"/>
<feature type="non-terminal residue" evidence="5">
    <location>
        <position position="1"/>
    </location>
</feature>
<organism evidence="5">
    <name type="scientific">marine sediment metagenome</name>
    <dbReference type="NCBI Taxonomy" id="412755"/>
    <lineage>
        <taxon>unclassified sequences</taxon>
        <taxon>metagenomes</taxon>
        <taxon>ecological metagenomes</taxon>
    </lineage>
</organism>
<dbReference type="EMBL" id="BARS01026330">
    <property type="protein sequence ID" value="GAG00187.1"/>
    <property type="molecule type" value="Genomic_DNA"/>
</dbReference>
<dbReference type="InterPro" id="IPR028299">
    <property type="entry name" value="ClpA/B_CS2"/>
</dbReference>
<dbReference type="PRINTS" id="PR00300">
    <property type="entry name" value="CLPPROTEASEA"/>
</dbReference>
<evidence type="ECO:0000259" key="4">
    <source>
        <dbReference type="SMART" id="SM00382"/>
    </source>
</evidence>
<dbReference type="SUPFAM" id="SSF52540">
    <property type="entry name" value="P-loop containing nucleoside triphosphate hydrolases"/>
    <property type="match status" value="1"/>
</dbReference>
<dbReference type="InterPro" id="IPR027417">
    <property type="entry name" value="P-loop_NTPase"/>
</dbReference>
<dbReference type="FunFam" id="3.40.50.300:FF:000025">
    <property type="entry name" value="ATP-dependent Clp protease subunit"/>
    <property type="match status" value="1"/>
</dbReference>
<dbReference type="PANTHER" id="PTHR11638">
    <property type="entry name" value="ATP-DEPENDENT CLP PROTEASE"/>
    <property type="match status" value="1"/>
</dbReference>